<dbReference type="CDD" id="cd16655">
    <property type="entry name" value="RING-Ubox_WDSUB1-like"/>
    <property type="match status" value="1"/>
</dbReference>
<dbReference type="PROSITE" id="PS00107">
    <property type="entry name" value="PROTEIN_KINASE_ATP"/>
    <property type="match status" value="1"/>
</dbReference>
<keyword evidence="7" id="KW-0067">ATP-binding</keyword>
<dbReference type="Pfam" id="PF04564">
    <property type="entry name" value="U-box"/>
    <property type="match status" value="1"/>
</dbReference>
<dbReference type="CDD" id="cd01989">
    <property type="entry name" value="USP_STK_Ubox_N"/>
    <property type="match status" value="1"/>
</dbReference>
<sequence length="785" mass="88227">MAALLAQPPHRPTQDFHSGFSSESMGGVDVVHVAVGMSMEKTMSLLQWTVSNFPRHEIVLLHVHRPSPFIPTPLGRLPASRANPEMLEAFRHEEREKTTKVLSTYLTTCSRSRVKARIITTETDEVHKGIVDLVNLHTIRKLAVGATPDFMKGKRSSCKASHVAEHAPSYCEMWFVNKRKLIWTRPTSPSSSARLPSCQLANPFSHGLVPWSLNSGQNKFLNSTCDPLDSRSASPKADISSDNEYAAPRLYSASRAKTIEECLRIQLAELKQGADESRDEANQNLIDRKISEDRALEAFNKVKAMEAAHSQEEKLRIDAEEALRTTIQGQEKLLEESEKISQQMQMTTRNIALLDSRAQEANRRCEEVFEELQLIEDFISTLRNEKHKLQGKKNEATRWLDRWKNHDKCEDTNESIDLGSKEDSCEVPEMLVSDVEAATCDFCESLRIGHGEYGTVYKGEMSGKTVAIKKLHGYNMERHAEFKSTAQVLGKLRHPHLVKLIGVCLESWSLIYEYMPGGSLQNYLYNKRNISALNWKTRAQIVADIASGLLFLHSSKSKKIVHGNLKPENLFLDSKNRCKISDYGDNTLIPSQALHSCSAPSGFSLYTDLECYKTGTITHKSDIYSFGVIILQLVTGKTKRKIVSKVRRAMLMGKTASILDLSAGDWSTYVGRRLLELGLQCCGPNSKDRPEISPSLVRELECMPFLEEQTVPSFFLCPILCEIMHDPQVAADGFTYERDALRGWLGSGHETSPMTNLKLSHLDLTPNYSLRVAIQDWVSNLEIAS</sequence>
<dbReference type="InterPro" id="IPR013083">
    <property type="entry name" value="Znf_RING/FYVE/PHD"/>
</dbReference>
<keyword evidence="5" id="KW-0808">Transferase</keyword>
<dbReference type="InterPro" id="IPR000719">
    <property type="entry name" value="Prot_kinase_dom"/>
</dbReference>
<evidence type="ECO:0000256" key="4">
    <source>
        <dbReference type="ARBA" id="ARBA00012483"/>
    </source>
</evidence>
<dbReference type="InterPro" id="IPR001245">
    <property type="entry name" value="Ser-Thr/Tyr_kinase_cat_dom"/>
</dbReference>
<dbReference type="InterPro" id="IPR051348">
    <property type="entry name" value="U-box_ubiquitin_ligases"/>
</dbReference>
<reference evidence="13" key="1">
    <citation type="journal article" date="2024" name="IScience">
        <title>Strigolactones Initiate the Formation of Haustorium-like Structures in Castilleja.</title>
        <authorList>
            <person name="Buerger M."/>
            <person name="Peterson D."/>
            <person name="Chory J."/>
        </authorList>
    </citation>
    <scope>NUCLEOTIDE SEQUENCE [LARGE SCALE GENOMIC DNA]</scope>
</reference>
<feature type="coiled-coil region" evidence="8">
    <location>
        <begin position="344"/>
        <end position="371"/>
    </location>
</feature>
<dbReference type="Gene3D" id="3.40.50.620">
    <property type="entry name" value="HUPs"/>
    <property type="match status" value="1"/>
</dbReference>
<evidence type="ECO:0000256" key="1">
    <source>
        <dbReference type="ARBA" id="ARBA00000900"/>
    </source>
</evidence>
<evidence type="ECO:0000256" key="9">
    <source>
        <dbReference type="SAM" id="MobiDB-lite"/>
    </source>
</evidence>
<protein>
    <recommendedName>
        <fullName evidence="4">RING-type E3 ubiquitin transferase</fullName>
        <ecNumber evidence="4">2.3.2.27</ecNumber>
    </recommendedName>
</protein>
<evidence type="ECO:0000256" key="8">
    <source>
        <dbReference type="SAM" id="Coils"/>
    </source>
</evidence>
<feature type="domain" description="Protein kinase" evidence="10">
    <location>
        <begin position="442"/>
        <end position="706"/>
    </location>
</feature>
<feature type="domain" description="U-box" evidence="11">
    <location>
        <begin position="710"/>
        <end position="784"/>
    </location>
</feature>
<evidence type="ECO:0000313" key="12">
    <source>
        <dbReference type="EMBL" id="KAL3625880.1"/>
    </source>
</evidence>
<dbReference type="InterPro" id="IPR003613">
    <property type="entry name" value="Ubox_domain"/>
</dbReference>
<evidence type="ECO:0000256" key="2">
    <source>
        <dbReference type="ARBA" id="ARBA00003861"/>
    </source>
</evidence>
<dbReference type="EMBL" id="JAVIJP010000048">
    <property type="protein sequence ID" value="KAL3625880.1"/>
    <property type="molecule type" value="Genomic_DNA"/>
</dbReference>
<dbReference type="PROSITE" id="PS50011">
    <property type="entry name" value="PROTEIN_KINASE_DOM"/>
    <property type="match status" value="1"/>
</dbReference>
<dbReference type="Pfam" id="PF07714">
    <property type="entry name" value="PK_Tyr_Ser-Thr"/>
    <property type="match status" value="1"/>
</dbReference>
<evidence type="ECO:0000256" key="5">
    <source>
        <dbReference type="ARBA" id="ARBA00022679"/>
    </source>
</evidence>
<evidence type="ECO:0000256" key="3">
    <source>
        <dbReference type="ARBA" id="ARBA00004906"/>
    </source>
</evidence>
<comment type="function">
    <text evidence="2">Functions as an E3 ubiquitin ligase.</text>
</comment>
<dbReference type="InterPro" id="IPR017441">
    <property type="entry name" value="Protein_kinase_ATP_BS"/>
</dbReference>
<dbReference type="InterPro" id="IPR011009">
    <property type="entry name" value="Kinase-like_dom_sf"/>
</dbReference>
<dbReference type="AlphaFoldDB" id="A0ABD3C7V0"/>
<evidence type="ECO:0000256" key="7">
    <source>
        <dbReference type="PROSITE-ProRule" id="PRU10141"/>
    </source>
</evidence>
<name>A0ABD3C7V0_9LAMI</name>
<dbReference type="EC" id="2.3.2.27" evidence="4"/>
<comment type="caution">
    <text evidence="12">The sequence shown here is derived from an EMBL/GenBank/DDBJ whole genome shotgun (WGS) entry which is preliminary data.</text>
</comment>
<gene>
    <name evidence="12" type="ORF">CASFOL_030409</name>
</gene>
<dbReference type="GO" id="GO:0061630">
    <property type="term" value="F:ubiquitin protein ligase activity"/>
    <property type="evidence" value="ECO:0007669"/>
    <property type="project" value="UniProtKB-EC"/>
</dbReference>
<evidence type="ECO:0000313" key="13">
    <source>
        <dbReference type="Proteomes" id="UP001632038"/>
    </source>
</evidence>
<dbReference type="Gene3D" id="3.30.40.10">
    <property type="entry name" value="Zinc/RING finger domain, C3HC4 (zinc finger)"/>
    <property type="match status" value="1"/>
</dbReference>
<dbReference type="Proteomes" id="UP001632038">
    <property type="component" value="Unassembled WGS sequence"/>
</dbReference>
<keyword evidence="13" id="KW-1185">Reference proteome</keyword>
<dbReference type="PANTHER" id="PTHR45647:SF43">
    <property type="entry name" value="OS10G0100500 PROTEIN"/>
    <property type="match status" value="1"/>
</dbReference>
<dbReference type="Gene3D" id="3.30.200.20">
    <property type="entry name" value="Phosphorylase Kinase, domain 1"/>
    <property type="match status" value="1"/>
</dbReference>
<dbReference type="PROSITE" id="PS51698">
    <property type="entry name" value="U_BOX"/>
    <property type="match status" value="1"/>
</dbReference>
<comment type="catalytic activity">
    <reaction evidence="1">
        <text>S-ubiquitinyl-[E2 ubiquitin-conjugating enzyme]-L-cysteine + [acceptor protein]-L-lysine = [E2 ubiquitin-conjugating enzyme]-L-cysteine + N(6)-ubiquitinyl-[acceptor protein]-L-lysine.</text>
        <dbReference type="EC" id="2.3.2.27"/>
    </reaction>
</comment>
<dbReference type="SUPFAM" id="SSF56112">
    <property type="entry name" value="Protein kinase-like (PK-like)"/>
    <property type="match status" value="1"/>
</dbReference>
<evidence type="ECO:0000259" key="11">
    <source>
        <dbReference type="PROSITE" id="PS51698"/>
    </source>
</evidence>
<proteinExistence type="predicted"/>
<organism evidence="12 13">
    <name type="scientific">Castilleja foliolosa</name>
    <dbReference type="NCBI Taxonomy" id="1961234"/>
    <lineage>
        <taxon>Eukaryota</taxon>
        <taxon>Viridiplantae</taxon>
        <taxon>Streptophyta</taxon>
        <taxon>Embryophyta</taxon>
        <taxon>Tracheophyta</taxon>
        <taxon>Spermatophyta</taxon>
        <taxon>Magnoliopsida</taxon>
        <taxon>eudicotyledons</taxon>
        <taxon>Gunneridae</taxon>
        <taxon>Pentapetalae</taxon>
        <taxon>asterids</taxon>
        <taxon>lamiids</taxon>
        <taxon>Lamiales</taxon>
        <taxon>Orobanchaceae</taxon>
        <taxon>Pedicularideae</taxon>
        <taxon>Castillejinae</taxon>
        <taxon>Castilleja</taxon>
    </lineage>
</organism>
<comment type="pathway">
    <text evidence="3">Protein modification; protein ubiquitination.</text>
</comment>
<keyword evidence="8" id="KW-0175">Coiled coil</keyword>
<dbReference type="GO" id="GO:0005524">
    <property type="term" value="F:ATP binding"/>
    <property type="evidence" value="ECO:0007669"/>
    <property type="project" value="UniProtKB-UniRule"/>
</dbReference>
<evidence type="ECO:0000256" key="6">
    <source>
        <dbReference type="ARBA" id="ARBA00022786"/>
    </source>
</evidence>
<dbReference type="SMART" id="SM00504">
    <property type="entry name" value="Ubox"/>
    <property type="match status" value="1"/>
</dbReference>
<keyword evidence="6" id="KW-0833">Ubl conjugation pathway</keyword>
<feature type="binding site" evidence="7">
    <location>
        <position position="470"/>
    </location>
    <ligand>
        <name>ATP</name>
        <dbReference type="ChEBI" id="CHEBI:30616"/>
    </ligand>
</feature>
<accession>A0ABD3C7V0</accession>
<dbReference type="Gene3D" id="1.10.510.10">
    <property type="entry name" value="Transferase(Phosphotransferase) domain 1"/>
    <property type="match status" value="1"/>
</dbReference>
<evidence type="ECO:0000259" key="10">
    <source>
        <dbReference type="PROSITE" id="PS50011"/>
    </source>
</evidence>
<keyword evidence="7" id="KW-0547">Nucleotide-binding</keyword>
<dbReference type="InterPro" id="IPR014729">
    <property type="entry name" value="Rossmann-like_a/b/a_fold"/>
</dbReference>
<dbReference type="PANTHER" id="PTHR45647">
    <property type="entry name" value="OS02G0152300 PROTEIN"/>
    <property type="match status" value="1"/>
</dbReference>
<feature type="region of interest" description="Disordered" evidence="9">
    <location>
        <begin position="1"/>
        <end position="21"/>
    </location>
</feature>
<dbReference type="SUPFAM" id="SSF57850">
    <property type="entry name" value="RING/U-box"/>
    <property type="match status" value="1"/>
</dbReference>